<dbReference type="Pfam" id="PF18962">
    <property type="entry name" value="Por_Secre_tail"/>
    <property type="match status" value="1"/>
</dbReference>
<dbReference type="AlphaFoldDB" id="A0A399D1H7"/>
<name>A0A399D1H7_9BACT</name>
<dbReference type="NCBIfam" id="TIGR04183">
    <property type="entry name" value="Por_Secre_tail"/>
    <property type="match status" value="1"/>
</dbReference>
<dbReference type="Gene3D" id="2.60.120.1350">
    <property type="entry name" value="Protein of unknown function DUF4465"/>
    <property type="match status" value="2"/>
</dbReference>
<dbReference type="OrthoDB" id="975232at2"/>
<protein>
    <submittedName>
        <fullName evidence="3">DUF4465 domain-containing protein</fullName>
    </submittedName>
</protein>
<reference evidence="3 4" key="1">
    <citation type="journal article" date="2015" name="Int. J. Syst. Evol. Microbiol.">
        <title>Mariniphaga sediminis sp. nov., isolated from coastal sediment.</title>
        <authorList>
            <person name="Wang F.Q."/>
            <person name="Shen Q.Y."/>
            <person name="Chen G.J."/>
            <person name="Du Z.J."/>
        </authorList>
    </citation>
    <scope>NUCLEOTIDE SEQUENCE [LARGE SCALE GENOMIC DNA]</scope>
    <source>
        <strain evidence="3 4">SY21</strain>
    </source>
</reference>
<dbReference type="Proteomes" id="UP000266441">
    <property type="component" value="Unassembled WGS sequence"/>
</dbReference>
<dbReference type="InterPro" id="IPR026444">
    <property type="entry name" value="Secre_tail"/>
</dbReference>
<evidence type="ECO:0000259" key="2">
    <source>
        <dbReference type="Pfam" id="PF18962"/>
    </source>
</evidence>
<organism evidence="3 4">
    <name type="scientific">Mariniphaga sediminis</name>
    <dbReference type="NCBI Taxonomy" id="1628158"/>
    <lineage>
        <taxon>Bacteria</taxon>
        <taxon>Pseudomonadati</taxon>
        <taxon>Bacteroidota</taxon>
        <taxon>Bacteroidia</taxon>
        <taxon>Marinilabiliales</taxon>
        <taxon>Prolixibacteraceae</taxon>
        <taxon>Mariniphaga</taxon>
    </lineage>
</organism>
<accession>A0A399D1H7</accession>
<dbReference type="InterPro" id="IPR027828">
    <property type="entry name" value="DUF4465"/>
</dbReference>
<keyword evidence="1" id="KW-0732">Signal</keyword>
<proteinExistence type="predicted"/>
<feature type="chain" id="PRO_5017385932" evidence="1">
    <location>
        <begin position="30"/>
        <end position="654"/>
    </location>
</feature>
<gene>
    <name evidence="3" type="ORF">D1164_09245</name>
</gene>
<keyword evidence="4" id="KW-1185">Reference proteome</keyword>
<dbReference type="Pfam" id="PF14717">
    <property type="entry name" value="DUF4465"/>
    <property type="match status" value="2"/>
</dbReference>
<comment type="caution">
    <text evidence="3">The sequence shown here is derived from an EMBL/GenBank/DDBJ whole genome shotgun (WGS) entry which is preliminary data.</text>
</comment>
<evidence type="ECO:0000256" key="1">
    <source>
        <dbReference type="SAM" id="SignalP"/>
    </source>
</evidence>
<feature type="domain" description="Secretion system C-terminal sorting" evidence="2">
    <location>
        <begin position="582"/>
        <end position="651"/>
    </location>
</feature>
<evidence type="ECO:0000313" key="3">
    <source>
        <dbReference type="EMBL" id="RIH65306.1"/>
    </source>
</evidence>
<dbReference type="EMBL" id="QWET01000006">
    <property type="protein sequence ID" value="RIH65306.1"/>
    <property type="molecule type" value="Genomic_DNA"/>
</dbReference>
<feature type="signal peptide" evidence="1">
    <location>
        <begin position="1"/>
        <end position="29"/>
    </location>
</feature>
<evidence type="ECO:0000313" key="4">
    <source>
        <dbReference type="Proteomes" id="UP000266441"/>
    </source>
</evidence>
<sequence length="654" mass="71054">MICFITKSFTMKKFYLMVGLWAALFSASAREVATFDDFTLEPGSWYNGSDGAGGFASGGFWFPNDYNAAWGSWAGFSVSNVKDNTTAGYGNQYSAITAGGVEGSENYAVAFLAGELEMELENPAEQAGFYVTNSTYTYLSMQDGDAYSKKFGGADGGEPDYFKLIVSGVDIFGNETGTVEFFLADFRAENPDEDYLVNTWEWVDLSDLGVVTRLKFSLESTDVGDWGMNTPAYFCIDDFNGIAPGGAVIAEAGMEDLELGAESFYNGSDGAGAFTSGGFSFKNNYTSAWGSWAGFAASTITNNETPGWDNQYSAIPGNGALGSDAYAVSYASPYSEIEFETGMVSGFYITNSTYAYLSMKEGDAYSKKFGGADGNDPDWFKVTIAGISEKGDTTGMFDYYLADFRFENNTEDFILDSWEWVDLSSLGQIAGLRFSLSSSDLGDWGMNTPAYFCIDQVNRQDLPPVLKNPVATLDNKNVSDEVFYVELDSVFTDPDNDDSSIELKLEYIDNPVLITGSVVTAGKPGEPGKTMLALNVTEGMTGEATVTISGTSNGKKVWHSFKVIMTFPVSVPVAEEVVDLNVYPNPVKDVFFIDVPGNAEKLILTESSGRILYQQSLNGQSRVGISALKELPAGLYFLSVKTDRDRLTQKVLKY</sequence>